<dbReference type="EMBL" id="AP022574">
    <property type="protein sequence ID" value="BBX66986.1"/>
    <property type="molecule type" value="Genomic_DNA"/>
</dbReference>
<evidence type="ECO:0000313" key="2">
    <source>
        <dbReference type="Proteomes" id="UP000466514"/>
    </source>
</evidence>
<dbReference type="AlphaFoldDB" id="A0A7I7M4Z0"/>
<accession>A0A7I7M4Z0</accession>
<dbReference type="KEGG" id="mpsc:MPSYJ_04470"/>
<proteinExistence type="predicted"/>
<keyword evidence="2" id="KW-1185">Reference proteome</keyword>
<organism evidence="1 2">
    <name type="scientific">Mycolicibacterium psychrotolerans</name>
    <dbReference type="NCBI Taxonomy" id="216929"/>
    <lineage>
        <taxon>Bacteria</taxon>
        <taxon>Bacillati</taxon>
        <taxon>Actinomycetota</taxon>
        <taxon>Actinomycetes</taxon>
        <taxon>Mycobacteriales</taxon>
        <taxon>Mycobacteriaceae</taxon>
        <taxon>Mycolicibacterium</taxon>
    </lineage>
</organism>
<dbReference type="Proteomes" id="UP000466514">
    <property type="component" value="Chromosome"/>
</dbReference>
<name>A0A7I7M4Z0_9MYCO</name>
<sequence length="57" mass="6084">MSDGPQKVARQMLVRFYNVINLESVPLNFNFFASVALGTNGTAKVNGGKPPTAARST</sequence>
<evidence type="ECO:0000313" key="1">
    <source>
        <dbReference type="EMBL" id="BBX66986.1"/>
    </source>
</evidence>
<gene>
    <name evidence="1" type="ORF">MPSYJ_04470</name>
</gene>
<reference evidence="1 2" key="1">
    <citation type="journal article" date="2019" name="Emerg. Microbes Infect.">
        <title>Comprehensive subspecies identification of 175 nontuberculous mycobacteria species based on 7547 genomic profiles.</title>
        <authorList>
            <person name="Matsumoto Y."/>
            <person name="Kinjo T."/>
            <person name="Motooka D."/>
            <person name="Nabeya D."/>
            <person name="Jung N."/>
            <person name="Uechi K."/>
            <person name="Horii T."/>
            <person name="Iida T."/>
            <person name="Fujita J."/>
            <person name="Nakamura S."/>
        </authorList>
    </citation>
    <scope>NUCLEOTIDE SEQUENCE [LARGE SCALE GENOMIC DNA]</scope>
    <source>
        <strain evidence="1 2">JCM 13323</strain>
    </source>
</reference>
<protein>
    <submittedName>
        <fullName evidence="1">Uncharacterized protein</fullName>
    </submittedName>
</protein>